<evidence type="ECO:0000256" key="1">
    <source>
        <dbReference type="SAM" id="Coils"/>
    </source>
</evidence>
<sequence>MEMRVQKVSIPTKTNKPCEDLKNPKTCITTLMAAAENSGVYYSNLSTESEEGSSTKQPKDLNELHMTELDGEDDGMSDEDNDGMYAVIIDDTLSVDSSSPEQRSDNVKPEVVTSRGDAIPYQVNQPFSTEECAGGGMCSYGDRSYNTLPCLSPTSTHHDVQHIAIASKTSSFENMHKRIKQEPSECSGQFTYSMSSLQLESQLVDKAIDNLMTLPQVFTEVVESKKSQSAEIELQQLNLVTLQKEYEEGEKDIKALRDDVSIVTHNISCTMKSVIEGTKQCNTLQQEVASYVLICKDIHQAVRYKQEEYDLQKRKIESYQMKIADYIRTVAQQENQSDTMIELRNHVDDVQRLHEKKAEIELNKEEFMNLMNGTSDSRVTDNITYLTGEMEGQATGVEDKAKLIDDLRNQQRLLEQSILVLHKRNAAQLTRLRRQLKEVSSRRRRWNDQVSQLENIMTDLKQQLQQ</sequence>
<accession>A0A210QG78</accession>
<dbReference type="EMBL" id="NEDP02003800">
    <property type="protein sequence ID" value="OWF47742.1"/>
    <property type="molecule type" value="Genomic_DNA"/>
</dbReference>
<dbReference type="Proteomes" id="UP000242188">
    <property type="component" value="Unassembled WGS sequence"/>
</dbReference>
<evidence type="ECO:0000256" key="2">
    <source>
        <dbReference type="SAM" id="MobiDB-lite"/>
    </source>
</evidence>
<feature type="coiled-coil region" evidence="1">
    <location>
        <begin position="397"/>
        <end position="463"/>
    </location>
</feature>
<evidence type="ECO:0000313" key="3">
    <source>
        <dbReference type="EMBL" id="OWF47742.1"/>
    </source>
</evidence>
<feature type="coiled-coil region" evidence="1">
    <location>
        <begin position="316"/>
        <end position="370"/>
    </location>
</feature>
<evidence type="ECO:0000313" key="4">
    <source>
        <dbReference type="Proteomes" id="UP000242188"/>
    </source>
</evidence>
<gene>
    <name evidence="3" type="ORF">KP79_PYT15023</name>
</gene>
<dbReference type="OrthoDB" id="6288024at2759"/>
<reference evidence="3 4" key="1">
    <citation type="journal article" date="2017" name="Nat. Ecol. Evol.">
        <title>Scallop genome provides insights into evolution of bilaterian karyotype and development.</title>
        <authorList>
            <person name="Wang S."/>
            <person name="Zhang J."/>
            <person name="Jiao W."/>
            <person name="Li J."/>
            <person name="Xun X."/>
            <person name="Sun Y."/>
            <person name="Guo X."/>
            <person name="Huan P."/>
            <person name="Dong B."/>
            <person name="Zhang L."/>
            <person name="Hu X."/>
            <person name="Sun X."/>
            <person name="Wang J."/>
            <person name="Zhao C."/>
            <person name="Wang Y."/>
            <person name="Wang D."/>
            <person name="Huang X."/>
            <person name="Wang R."/>
            <person name="Lv J."/>
            <person name="Li Y."/>
            <person name="Zhang Z."/>
            <person name="Liu B."/>
            <person name="Lu W."/>
            <person name="Hui Y."/>
            <person name="Liang J."/>
            <person name="Zhou Z."/>
            <person name="Hou R."/>
            <person name="Li X."/>
            <person name="Liu Y."/>
            <person name="Li H."/>
            <person name="Ning X."/>
            <person name="Lin Y."/>
            <person name="Zhao L."/>
            <person name="Xing Q."/>
            <person name="Dou J."/>
            <person name="Li Y."/>
            <person name="Mao J."/>
            <person name="Guo H."/>
            <person name="Dou H."/>
            <person name="Li T."/>
            <person name="Mu C."/>
            <person name="Jiang W."/>
            <person name="Fu Q."/>
            <person name="Fu X."/>
            <person name="Miao Y."/>
            <person name="Liu J."/>
            <person name="Yu Q."/>
            <person name="Li R."/>
            <person name="Liao H."/>
            <person name="Li X."/>
            <person name="Kong Y."/>
            <person name="Jiang Z."/>
            <person name="Chourrout D."/>
            <person name="Li R."/>
            <person name="Bao Z."/>
        </authorList>
    </citation>
    <scope>NUCLEOTIDE SEQUENCE [LARGE SCALE GENOMIC DNA]</scope>
    <source>
        <strain evidence="3 4">PY_sf001</strain>
    </source>
</reference>
<protein>
    <submittedName>
        <fullName evidence="3">Uncharacterized protein</fullName>
    </submittedName>
</protein>
<comment type="caution">
    <text evidence="3">The sequence shown here is derived from an EMBL/GenBank/DDBJ whole genome shotgun (WGS) entry which is preliminary data.</text>
</comment>
<dbReference type="AlphaFoldDB" id="A0A210QG78"/>
<proteinExistence type="predicted"/>
<keyword evidence="1" id="KW-0175">Coiled coil</keyword>
<feature type="compositionally biased region" description="Polar residues" evidence="2">
    <location>
        <begin position="44"/>
        <end position="56"/>
    </location>
</feature>
<feature type="region of interest" description="Disordered" evidence="2">
    <location>
        <begin position="44"/>
        <end position="63"/>
    </location>
</feature>
<organism evidence="3 4">
    <name type="scientific">Mizuhopecten yessoensis</name>
    <name type="common">Japanese scallop</name>
    <name type="synonym">Patinopecten yessoensis</name>
    <dbReference type="NCBI Taxonomy" id="6573"/>
    <lineage>
        <taxon>Eukaryota</taxon>
        <taxon>Metazoa</taxon>
        <taxon>Spiralia</taxon>
        <taxon>Lophotrochozoa</taxon>
        <taxon>Mollusca</taxon>
        <taxon>Bivalvia</taxon>
        <taxon>Autobranchia</taxon>
        <taxon>Pteriomorphia</taxon>
        <taxon>Pectinida</taxon>
        <taxon>Pectinoidea</taxon>
        <taxon>Pectinidae</taxon>
        <taxon>Mizuhopecten</taxon>
    </lineage>
</organism>
<feature type="coiled-coil region" evidence="1">
    <location>
        <begin position="225"/>
        <end position="259"/>
    </location>
</feature>
<keyword evidence="4" id="KW-1185">Reference proteome</keyword>
<name>A0A210QG78_MIZYE</name>